<keyword evidence="17" id="KW-0472">Membrane</keyword>
<feature type="coiled-coil region" evidence="15">
    <location>
        <begin position="1477"/>
        <end position="1589"/>
    </location>
</feature>
<evidence type="ECO:0000256" key="1">
    <source>
        <dbReference type="ARBA" id="ARBA00004496"/>
    </source>
</evidence>
<keyword evidence="14" id="KW-0119">Carbohydrate metabolism</keyword>
<dbReference type="EMBL" id="JAAABM010000007">
    <property type="protein sequence ID" value="KAF7676233.1"/>
    <property type="molecule type" value="Genomic_DNA"/>
</dbReference>
<evidence type="ECO:0000256" key="17">
    <source>
        <dbReference type="SAM" id="Phobius"/>
    </source>
</evidence>
<keyword evidence="4" id="KW-0963">Cytoplasm</keyword>
<dbReference type="GO" id="GO:0005576">
    <property type="term" value="C:extracellular region"/>
    <property type="evidence" value="ECO:0007669"/>
    <property type="project" value="UniProtKB-SubCell"/>
</dbReference>
<comment type="caution">
    <text evidence="19">The sequence shown here is derived from an EMBL/GenBank/DDBJ whole genome shotgun (WGS) entry which is preliminary data.</text>
</comment>
<dbReference type="Gene3D" id="1.10.10.750">
    <property type="entry name" value="Ypt/Rab-GAP domain of gyp1p, domain 1"/>
    <property type="match status" value="1"/>
</dbReference>
<keyword evidence="5" id="KW-0479">Metal-binding</keyword>
<dbReference type="GO" id="GO:0015031">
    <property type="term" value="P:protein transport"/>
    <property type="evidence" value="ECO:0007669"/>
    <property type="project" value="UniProtKB-KW"/>
</dbReference>
<dbReference type="Gene3D" id="1.10.472.80">
    <property type="entry name" value="Ypt/Rab-GAP domain of gyp1p, domain 3"/>
    <property type="match status" value="1"/>
</dbReference>
<feature type="compositionally biased region" description="Low complexity" evidence="16">
    <location>
        <begin position="1162"/>
        <end position="1192"/>
    </location>
</feature>
<keyword evidence="3" id="KW-0343">GTPase activation</keyword>
<name>A0A8H7B2R7_9PLEO</name>
<keyword evidence="10" id="KW-0186">Copper</keyword>
<dbReference type="GO" id="GO:0031267">
    <property type="term" value="F:small GTPase binding"/>
    <property type="evidence" value="ECO:0007669"/>
    <property type="project" value="TreeGrafter"/>
</dbReference>
<keyword evidence="9" id="KW-0560">Oxidoreductase</keyword>
<dbReference type="Gene3D" id="2.70.50.70">
    <property type="match status" value="1"/>
</dbReference>
<feature type="compositionally biased region" description="Polar residues" evidence="16">
    <location>
        <begin position="1145"/>
        <end position="1159"/>
    </location>
</feature>
<dbReference type="InterPro" id="IPR050302">
    <property type="entry name" value="Rab_GAP_TBC_domain"/>
</dbReference>
<evidence type="ECO:0000256" key="2">
    <source>
        <dbReference type="ARBA" id="ARBA00022448"/>
    </source>
</evidence>
<dbReference type="InterPro" id="IPR005103">
    <property type="entry name" value="AA9_LPMO"/>
</dbReference>
<dbReference type="Pfam" id="PF23436">
    <property type="entry name" value="RabGap-TBC_2"/>
    <property type="match status" value="1"/>
</dbReference>
<keyword evidence="8" id="KW-0653">Protein transport</keyword>
<evidence type="ECO:0000313" key="20">
    <source>
        <dbReference type="Proteomes" id="UP000596902"/>
    </source>
</evidence>
<keyword evidence="17" id="KW-1133">Transmembrane helix</keyword>
<dbReference type="SMART" id="SM00236">
    <property type="entry name" value="fCBD"/>
    <property type="match status" value="1"/>
</dbReference>
<dbReference type="Proteomes" id="UP000596902">
    <property type="component" value="Unassembled WGS sequence"/>
</dbReference>
<dbReference type="InterPro" id="IPR035971">
    <property type="entry name" value="CBD_sf"/>
</dbReference>
<dbReference type="InterPro" id="IPR029003">
    <property type="entry name" value="CENP-S/Mhf1"/>
</dbReference>
<dbReference type="GO" id="GO:0016192">
    <property type="term" value="P:vesicle-mediated transport"/>
    <property type="evidence" value="ECO:0007669"/>
    <property type="project" value="UniProtKB-KW"/>
</dbReference>
<dbReference type="GO" id="GO:0008810">
    <property type="term" value="F:cellulase activity"/>
    <property type="evidence" value="ECO:0007669"/>
    <property type="project" value="UniProtKB-UniRule"/>
</dbReference>
<dbReference type="RefSeq" id="XP_038786474.1">
    <property type="nucleotide sequence ID" value="XM_038930785.1"/>
</dbReference>
<evidence type="ECO:0000256" key="14">
    <source>
        <dbReference type="RuleBase" id="RU368122"/>
    </source>
</evidence>
<keyword evidence="6" id="KW-0732">Signal</keyword>
<proteinExistence type="inferred from homology"/>
<evidence type="ECO:0000313" key="19">
    <source>
        <dbReference type="EMBL" id="KAF7676233.1"/>
    </source>
</evidence>
<keyword evidence="12 15" id="KW-0175">Coiled coil</keyword>
<keyword evidence="14" id="KW-0136">Cellulose degradation</keyword>
<feature type="region of interest" description="Disordered" evidence="16">
    <location>
        <begin position="1145"/>
        <end position="1197"/>
    </location>
</feature>
<organism evidence="19 20">
    <name type="scientific">Alternaria burnsii</name>
    <dbReference type="NCBI Taxonomy" id="1187904"/>
    <lineage>
        <taxon>Eukaryota</taxon>
        <taxon>Fungi</taxon>
        <taxon>Dikarya</taxon>
        <taxon>Ascomycota</taxon>
        <taxon>Pezizomycotina</taxon>
        <taxon>Dothideomycetes</taxon>
        <taxon>Pleosporomycetidae</taxon>
        <taxon>Pleosporales</taxon>
        <taxon>Pleosporineae</taxon>
        <taxon>Pleosporaceae</taxon>
        <taxon>Alternaria</taxon>
        <taxon>Alternaria sect. Alternaria</taxon>
    </lineage>
</organism>
<protein>
    <recommendedName>
        <fullName evidence="14">AA9 family lytic polysaccharide monooxygenase</fullName>
        <ecNumber evidence="14">1.14.99.56</ecNumber>
    </recommendedName>
    <alternativeName>
        <fullName evidence="14">Endo-beta-1,4-glucanase</fullName>
    </alternativeName>
    <alternativeName>
        <fullName evidence="14">Glycosyl hydrolase 61 family protein</fullName>
    </alternativeName>
</protein>
<keyword evidence="14" id="KW-0624">Polysaccharide degradation</keyword>
<comment type="domain">
    <text evidence="14">Has a modular structure: an endo-beta-1,4-glucanase catalytic module at the N-terminus, a linker rich in serines and threonines, and a C-terminal carbohydrate-binding module (CBM).</text>
</comment>
<feature type="transmembrane region" description="Helical" evidence="17">
    <location>
        <begin position="241"/>
        <end position="268"/>
    </location>
</feature>
<keyword evidence="17" id="KW-0812">Transmembrane</keyword>
<dbReference type="SUPFAM" id="SSF57180">
    <property type="entry name" value="Cellulose-binding domain"/>
    <property type="match status" value="1"/>
</dbReference>
<accession>A0A8H7B2R7</accession>
<dbReference type="PANTHER" id="PTHR47219:SF9">
    <property type="entry name" value="GTPASE ACTIVATING PROTEIN AND CENTROSOME-ASSOCIATED, ISOFORM B"/>
    <property type="match status" value="1"/>
</dbReference>
<dbReference type="InterPro" id="IPR000195">
    <property type="entry name" value="Rab-GAP-TBC_dom"/>
</dbReference>
<keyword evidence="14" id="KW-1015">Disulfide bond</keyword>
<reference evidence="19" key="1">
    <citation type="submission" date="2020-01" db="EMBL/GenBank/DDBJ databases">
        <authorList>
            <person name="Feng Z.H.Z."/>
        </authorList>
    </citation>
    <scope>NUCLEOTIDE SEQUENCE</scope>
    <source>
        <strain evidence="19">CBS107.38</strain>
    </source>
</reference>
<dbReference type="Pfam" id="PF00734">
    <property type="entry name" value="CBM_1"/>
    <property type="match status" value="1"/>
</dbReference>
<feature type="region of interest" description="Disordered" evidence="16">
    <location>
        <begin position="708"/>
        <end position="980"/>
    </location>
</feature>
<feature type="compositionally biased region" description="Acidic residues" evidence="16">
    <location>
        <begin position="786"/>
        <end position="814"/>
    </location>
</feature>
<dbReference type="InterPro" id="IPR009072">
    <property type="entry name" value="Histone-fold"/>
</dbReference>
<evidence type="ECO:0000256" key="6">
    <source>
        <dbReference type="ARBA" id="ARBA00022729"/>
    </source>
</evidence>
<dbReference type="GO" id="GO:0046872">
    <property type="term" value="F:metal ion binding"/>
    <property type="evidence" value="ECO:0007669"/>
    <property type="project" value="UniProtKB-KW"/>
</dbReference>
<feature type="domain" description="Rab-GAP TBC" evidence="18">
    <location>
        <begin position="1101"/>
        <end position="1369"/>
    </location>
</feature>
<dbReference type="GO" id="GO:0005737">
    <property type="term" value="C:cytoplasm"/>
    <property type="evidence" value="ECO:0007669"/>
    <property type="project" value="UniProtKB-SubCell"/>
</dbReference>
<dbReference type="PANTHER" id="PTHR47219">
    <property type="entry name" value="RAB GTPASE-ACTIVATING PROTEIN 1-LIKE"/>
    <property type="match status" value="1"/>
</dbReference>
<comment type="similarity">
    <text evidence="13">Belongs to the GYP5 family.</text>
</comment>
<dbReference type="GO" id="GO:0046982">
    <property type="term" value="F:protein heterodimerization activity"/>
    <property type="evidence" value="ECO:0007669"/>
    <property type="project" value="InterPro"/>
</dbReference>
<reference evidence="19" key="2">
    <citation type="submission" date="2020-08" db="EMBL/GenBank/DDBJ databases">
        <title>Draft Genome Sequence of Cumin Blight Pathogen Alternaria burnsii.</title>
        <authorList>
            <person name="Feng Z."/>
        </authorList>
    </citation>
    <scope>NUCLEOTIDE SEQUENCE</scope>
    <source>
        <strain evidence="19">CBS107.38</strain>
    </source>
</reference>
<evidence type="ECO:0000256" key="3">
    <source>
        <dbReference type="ARBA" id="ARBA00022468"/>
    </source>
</evidence>
<feature type="region of interest" description="Disordered" evidence="16">
    <location>
        <begin position="165"/>
        <end position="218"/>
    </location>
</feature>
<dbReference type="Pfam" id="PF15630">
    <property type="entry name" value="CENP-S"/>
    <property type="match status" value="1"/>
</dbReference>
<keyword evidence="7" id="KW-0931">ER-Golgi transport</keyword>
<evidence type="ECO:0000256" key="15">
    <source>
        <dbReference type="SAM" id="Coils"/>
    </source>
</evidence>
<gene>
    <name evidence="19" type="ORF">GT037_005738</name>
</gene>
<dbReference type="PROSITE" id="PS50086">
    <property type="entry name" value="TBC_RABGAP"/>
    <property type="match status" value="1"/>
</dbReference>
<evidence type="ECO:0000256" key="13">
    <source>
        <dbReference type="ARBA" id="ARBA00061661"/>
    </source>
</evidence>
<dbReference type="GO" id="GO:0005096">
    <property type="term" value="F:GTPase activator activity"/>
    <property type="evidence" value="ECO:0007669"/>
    <property type="project" value="UniProtKB-KW"/>
</dbReference>
<dbReference type="GO" id="GO:0030245">
    <property type="term" value="P:cellulose catabolic process"/>
    <property type="evidence" value="ECO:0007669"/>
    <property type="project" value="UniProtKB-UniRule"/>
</dbReference>
<evidence type="ECO:0000256" key="8">
    <source>
        <dbReference type="ARBA" id="ARBA00022927"/>
    </source>
</evidence>
<dbReference type="CDD" id="cd22919">
    <property type="entry name" value="HFD_CENP-S"/>
    <property type="match status" value="1"/>
</dbReference>
<dbReference type="GO" id="GO:0071821">
    <property type="term" value="C:FANCM-MHF complex"/>
    <property type="evidence" value="ECO:0007669"/>
    <property type="project" value="InterPro"/>
</dbReference>
<dbReference type="SUPFAM" id="SSF47923">
    <property type="entry name" value="Ypt/Rab-GAP domain of gyp1p"/>
    <property type="match status" value="2"/>
</dbReference>
<dbReference type="FunFam" id="1.10.472.80:FF:000044">
    <property type="entry name" value="GTPase-activating protein GYP5"/>
    <property type="match status" value="1"/>
</dbReference>
<feature type="compositionally biased region" description="Polar residues" evidence="16">
    <location>
        <begin position="165"/>
        <end position="184"/>
    </location>
</feature>
<evidence type="ECO:0000259" key="18">
    <source>
        <dbReference type="PROSITE" id="PS50086"/>
    </source>
</evidence>
<feature type="compositionally biased region" description="Low complexity" evidence="16">
    <location>
        <begin position="185"/>
        <end position="196"/>
    </location>
</feature>
<sequence>MASDDGAKAEREERLKSALWYSIGQFVDEKSLENDLNATPQFIGALTELVYTQIANTARDLEVFSKHAGRNTINPDDVLLLGRRNEQLQGLLERELEDIRAAEGRRADALHIIESPAFAMETHRRAPSVDMSSIPLKDMLSPAPSYSSTFLSHVIPFMPQHDTLSGTSQCGASNNPYYQPTTPESPSSIRHSSTRPSSKDAEEARVKPDYQDTNHPYFARSARPGFPTTLPARSRMPRKCILVPCVLFAVFFLVTIWFTSILLGAWFLSIVHTTSPAPTVQEIHLYIDGGAPQGSLSIPTNIVALPTSNVTITTKSPIPTEPIGQTLPDMSKGMDRLSTHYTYHTDKTLSTFKMFTKAIFTSALLSAVSAHQNMHQLWVNDVTPGYQVGIRMPPSNSPVTDVTSDDIVCNVNGAKVPSGVETVAANEGDTIKVQWDQSGHPGPITHMLYGPVDDASQATGIGAGWFKIDELDNVDGKWANEIMGANNMTREFALPTGLASGEYLLRSEMLALHGAQTVGGAQFYIACAQLKITGTGKEGTCGPTIELPGAYKAEDDNIYIPNVYNGFDATTYKAPGGPVASCGGAGAAKPSSPAANSTVAAPTSAAAAPTSTLAVVSSVAAVAETSSAALPTLAPARPSMNATIPSASPIAPTTFATLLRPSSGIAAPTGAVPSGTAGVAKLYYQCGGAGYTGPTTCEGTAKCVPTPPTLANMADKPERPTSSGSSGSDSDSFEEAAESTPRPDSQSERSQSRSRSLLQRESSSSTVQAAKPAEPAPAVPKIPKEESDDDDDDDDDDDEEEEDDEEESDESDNEPEPKAVEKPSEDTPAAKSPLLTGHRVSVTSDMDDVSLDSEGSKAAGILPKLPPRDSRDSTNSASGLQGLSGRMSPVKFPPPPAPPAVQEKPAPAPAPTTTRKLTGPFAWLSRNSSSKKPESPPATTTTTERRNTGASIATIGSNPELTLSRIEDEGDMGSKHRTSQGSLRDRFKILRMREEAGITLSDETGIDGSPTVALASPGIGLGIASPPPTSGEEPGSPPALVKQPTINPKLAPGTASGFAAGPAGDIAEPVDWDLWQSVVNEGPAAIARTSSEELNRAIASGIPQVIRGVIWQVLAQSKSEELESMYRELVARGTDKEYMSVSASARTSTLSMGNTTGNGKESVASSSSSVHSDYSSPATTAASTTAPLGSPSLTSENEDPIKAQARLAAEKKQNAATISKLEKVIKRDLGARTSYSKYVMAAGLQDGLFGICKAYALYDDAVGYAQGMNFIAMPLLFNMPEEEAFSLFVTLMNKYGLRDLFVADMAGLHLHLYQFERLLEEFEPALYCHLRRREVKPQLYATQWFLTLFAYRFPLQLVLRIYDLILSEGLESAILKFGIVLMQKNAETLLGMKDMSTLTTFLKERLFDVYIDKAPSANSILENGFFGSTAGIDKEIYRADTLVKDAVSVKITPEMLKQYTAEWKEQQRIEKDRETELHGLKDKVTHLEQKVRSLEHRAEQSDMEHVQVASELIKTKVENENLADENETLKTKVEELQKIVDTQPAEVEARLKNEMETVMQKNIVVHNENRNLEDSMAEMEKELVDVKMQWATINEEHEALKQKWNNISQMMK</sequence>
<keyword evidence="14" id="KW-0964">Secreted</keyword>
<dbReference type="GO" id="GO:0004497">
    <property type="term" value="F:monooxygenase activity"/>
    <property type="evidence" value="ECO:0007669"/>
    <property type="project" value="UniProtKB-KW"/>
</dbReference>
<dbReference type="EC" id="1.14.99.56" evidence="14"/>
<dbReference type="GO" id="GO:0030248">
    <property type="term" value="F:cellulose binding"/>
    <property type="evidence" value="ECO:0007669"/>
    <property type="project" value="UniProtKB-UniRule"/>
</dbReference>
<evidence type="ECO:0000256" key="11">
    <source>
        <dbReference type="ARBA" id="ARBA00023033"/>
    </source>
</evidence>
<dbReference type="Gene3D" id="1.10.20.10">
    <property type="entry name" value="Histone, subunit A"/>
    <property type="match status" value="1"/>
</dbReference>
<dbReference type="SUPFAM" id="SSF47113">
    <property type="entry name" value="Histone-fold"/>
    <property type="match status" value="1"/>
</dbReference>
<feature type="compositionally biased region" description="Basic and acidic residues" evidence="16">
    <location>
        <begin position="197"/>
        <end position="212"/>
    </location>
</feature>
<evidence type="ECO:0000256" key="5">
    <source>
        <dbReference type="ARBA" id="ARBA00022723"/>
    </source>
</evidence>
<dbReference type="InterPro" id="IPR000254">
    <property type="entry name" value="CBD"/>
</dbReference>
<dbReference type="SMART" id="SM00164">
    <property type="entry name" value="TBC"/>
    <property type="match status" value="1"/>
</dbReference>
<feature type="compositionally biased region" description="Basic and acidic residues" evidence="16">
    <location>
        <begin position="815"/>
        <end position="825"/>
    </location>
</feature>
<comment type="subcellular location">
    <subcellularLocation>
        <location evidence="1">Cytoplasm</location>
    </subcellularLocation>
    <subcellularLocation>
        <location evidence="14">Secreted</location>
    </subcellularLocation>
</comment>
<keyword evidence="2" id="KW-0813">Transport</keyword>
<keyword evidence="20" id="KW-1185">Reference proteome</keyword>
<evidence type="ECO:0000256" key="9">
    <source>
        <dbReference type="ARBA" id="ARBA00023002"/>
    </source>
</evidence>
<evidence type="ECO:0000256" key="7">
    <source>
        <dbReference type="ARBA" id="ARBA00022892"/>
    </source>
</evidence>
<dbReference type="Gene3D" id="1.10.8.270">
    <property type="entry name" value="putative rabgap domain of human tbc1 domain family member 14 like domains"/>
    <property type="match status" value="1"/>
</dbReference>
<comment type="function">
    <text evidence="14">Lytic polysaccharide monooxygenase (LMPO) that depolymerizes crystalline and amorphous polysaccharides via the oxidation of scissile alpha- or beta-(1-4)-glycosidic bonds, yielding C1 and/or C4 oxidation products. Catalysis by LPMOs requires the reduction of the active-site copper from Cu(II) to Cu(I) by a reducing agent and H(2)O(2) or O(2) as a cosubstrate.</text>
</comment>
<dbReference type="CDD" id="cd21175">
    <property type="entry name" value="LPMO_AA9"/>
    <property type="match status" value="1"/>
</dbReference>
<evidence type="ECO:0000256" key="16">
    <source>
        <dbReference type="SAM" id="MobiDB-lite"/>
    </source>
</evidence>
<dbReference type="InterPro" id="IPR035969">
    <property type="entry name" value="Rab-GAP_TBC_sf"/>
</dbReference>
<feature type="compositionally biased region" description="Low complexity" evidence="16">
    <location>
        <begin position="753"/>
        <end position="773"/>
    </location>
</feature>
<evidence type="ECO:0000256" key="4">
    <source>
        <dbReference type="ARBA" id="ARBA00022490"/>
    </source>
</evidence>
<dbReference type="GeneID" id="62203963"/>
<evidence type="ECO:0000256" key="10">
    <source>
        <dbReference type="ARBA" id="ARBA00023008"/>
    </source>
</evidence>
<keyword evidence="11" id="KW-0503">Monooxygenase</keyword>
<comment type="catalytic activity">
    <reaction evidence="14">
        <text>[(1-&gt;4)-beta-D-glucosyl]n+m + reduced acceptor + O2 = 4-dehydro-beta-D-glucosyl-[(1-&gt;4)-beta-D-glucosyl]n-1 + [(1-&gt;4)-beta-D-glucosyl]m + acceptor + H2O.</text>
        <dbReference type="EC" id="1.14.99.56"/>
    </reaction>
</comment>
<evidence type="ECO:0000256" key="12">
    <source>
        <dbReference type="ARBA" id="ARBA00023054"/>
    </source>
</evidence>
<dbReference type="Pfam" id="PF03443">
    <property type="entry name" value="AA9"/>
    <property type="match status" value="1"/>
</dbReference>